<dbReference type="PANTHER" id="PTHR21666:SF268">
    <property type="entry name" value="PEPTIDASE M23 DOMAIN-CONTAINING PROTEIN"/>
    <property type="match status" value="1"/>
</dbReference>
<dbReference type="RefSeq" id="WP_264279505.1">
    <property type="nucleotide sequence ID" value="NZ_CP107006.1"/>
</dbReference>
<gene>
    <name evidence="3" type="ORF">MKQ68_13010</name>
</gene>
<keyword evidence="1" id="KW-0732">Signal</keyword>
<protein>
    <submittedName>
        <fullName evidence="3">M23 family metallopeptidase</fullName>
    </submittedName>
</protein>
<dbReference type="Pfam" id="PF01551">
    <property type="entry name" value="Peptidase_M23"/>
    <property type="match status" value="1"/>
</dbReference>
<dbReference type="Gene3D" id="2.30.30.40">
    <property type="entry name" value="SH3 Domains"/>
    <property type="match status" value="1"/>
</dbReference>
<feature type="signal peptide" evidence="1">
    <location>
        <begin position="1"/>
        <end position="17"/>
    </location>
</feature>
<feature type="chain" id="PRO_5046093839" evidence="1">
    <location>
        <begin position="18"/>
        <end position="433"/>
    </location>
</feature>
<dbReference type="PANTHER" id="PTHR21666">
    <property type="entry name" value="PEPTIDASE-RELATED"/>
    <property type="match status" value="1"/>
</dbReference>
<dbReference type="InterPro" id="IPR050570">
    <property type="entry name" value="Cell_wall_metabolism_enzyme"/>
</dbReference>
<dbReference type="InterPro" id="IPR011055">
    <property type="entry name" value="Dup_hybrid_motif"/>
</dbReference>
<dbReference type="Gene3D" id="2.70.70.10">
    <property type="entry name" value="Glucose Permease (Domain IIA)"/>
    <property type="match status" value="1"/>
</dbReference>
<keyword evidence="4" id="KW-1185">Reference proteome</keyword>
<organism evidence="3 4">
    <name type="scientific">Chitinophaga horti</name>
    <dbReference type="NCBI Taxonomy" id="2920382"/>
    <lineage>
        <taxon>Bacteria</taxon>
        <taxon>Pseudomonadati</taxon>
        <taxon>Bacteroidota</taxon>
        <taxon>Chitinophagia</taxon>
        <taxon>Chitinophagales</taxon>
        <taxon>Chitinophagaceae</taxon>
        <taxon>Chitinophaga</taxon>
    </lineage>
</organism>
<name>A0ABY6IUG3_9BACT</name>
<proteinExistence type="predicted"/>
<evidence type="ECO:0000313" key="4">
    <source>
        <dbReference type="Proteomes" id="UP001162741"/>
    </source>
</evidence>
<dbReference type="SUPFAM" id="SSF51261">
    <property type="entry name" value="Duplicated hybrid motif"/>
    <property type="match status" value="1"/>
</dbReference>
<dbReference type="CDD" id="cd12797">
    <property type="entry name" value="M23_peptidase"/>
    <property type="match status" value="1"/>
</dbReference>
<evidence type="ECO:0000256" key="1">
    <source>
        <dbReference type="SAM" id="SignalP"/>
    </source>
</evidence>
<sequence length="433" mass="46742">MKQYALLALIAATYCWAGCKSPAPGLFGKRTPHEMYSARISDAGLEQTALGRLWKAAAAQSLSQPVTVNLPYSEEGYFSADKPLALGLRFIVKRGEKVRIALSVNSRPRAIVYLDLWEMRPDGPKALAAADTAASILEYEPDASTSLLVRMQPELLTSGDYTLNITTGPSLAFPVQGGNRASIGSLWGADRDGGARRHEGIDIFGKKRTPLLAVAPGTVNRVESTNLGGKVVWLRPEGKDYSVYYAHLDEQLVRSGQRVQTGDTVGLLGNTGNAKHTAPHLHFGIYTFGGAVDPLPFVNPLVKTPPRVTGSPDIQRVRTKAATTKIYHAPNSDTGFHSVPQHTFMSVQAAMAGYYRVSLPDGREGYVNTGSVVGLGTPLRQLPVKTAAVIREAPDSLAPRKLQLAAGTKVAVLASYNRYHFVQHEGTEGWIEL</sequence>
<dbReference type="InterPro" id="IPR016047">
    <property type="entry name" value="M23ase_b-sheet_dom"/>
</dbReference>
<feature type="domain" description="M23ase beta-sheet core" evidence="2">
    <location>
        <begin position="197"/>
        <end position="294"/>
    </location>
</feature>
<dbReference type="Proteomes" id="UP001162741">
    <property type="component" value="Chromosome"/>
</dbReference>
<evidence type="ECO:0000313" key="3">
    <source>
        <dbReference type="EMBL" id="UYQ91013.1"/>
    </source>
</evidence>
<evidence type="ECO:0000259" key="2">
    <source>
        <dbReference type="Pfam" id="PF01551"/>
    </source>
</evidence>
<accession>A0ABY6IUG3</accession>
<reference evidence="3" key="1">
    <citation type="submission" date="2022-10" db="EMBL/GenBank/DDBJ databases">
        <title>Chitinophaga sp. nov., isolated from soil.</title>
        <authorList>
            <person name="Jeon C.O."/>
        </authorList>
    </citation>
    <scope>NUCLEOTIDE SEQUENCE</scope>
    <source>
        <strain evidence="3">R8</strain>
    </source>
</reference>
<dbReference type="EMBL" id="CP107006">
    <property type="protein sequence ID" value="UYQ91013.1"/>
    <property type="molecule type" value="Genomic_DNA"/>
</dbReference>